<dbReference type="Proteomes" id="UP001291623">
    <property type="component" value="Unassembled WGS sequence"/>
</dbReference>
<comment type="caution">
    <text evidence="2">The sequence shown here is derived from an EMBL/GenBank/DDBJ whole genome shotgun (WGS) entry which is preliminary data.</text>
</comment>
<protein>
    <submittedName>
        <fullName evidence="2">Uncharacterized protein</fullName>
    </submittedName>
</protein>
<evidence type="ECO:0000313" key="3">
    <source>
        <dbReference type="Proteomes" id="UP001291623"/>
    </source>
</evidence>
<proteinExistence type="predicted"/>
<keyword evidence="3" id="KW-1185">Reference proteome</keyword>
<organism evidence="2 3">
    <name type="scientific">Anisodus tanguticus</name>
    <dbReference type="NCBI Taxonomy" id="243964"/>
    <lineage>
        <taxon>Eukaryota</taxon>
        <taxon>Viridiplantae</taxon>
        <taxon>Streptophyta</taxon>
        <taxon>Embryophyta</taxon>
        <taxon>Tracheophyta</taxon>
        <taxon>Spermatophyta</taxon>
        <taxon>Magnoliopsida</taxon>
        <taxon>eudicotyledons</taxon>
        <taxon>Gunneridae</taxon>
        <taxon>Pentapetalae</taxon>
        <taxon>asterids</taxon>
        <taxon>lamiids</taxon>
        <taxon>Solanales</taxon>
        <taxon>Solanaceae</taxon>
        <taxon>Solanoideae</taxon>
        <taxon>Hyoscyameae</taxon>
        <taxon>Anisodus</taxon>
    </lineage>
</organism>
<dbReference type="AlphaFoldDB" id="A0AAE1VKW1"/>
<name>A0AAE1VKW1_9SOLA</name>
<dbReference type="InterPro" id="IPR039252">
    <property type="entry name" value="RALFL27"/>
</dbReference>
<accession>A0AAE1VKW1</accession>
<dbReference type="EMBL" id="JAVYJV010000006">
    <property type="protein sequence ID" value="KAK4367616.1"/>
    <property type="molecule type" value="Genomic_DNA"/>
</dbReference>
<keyword evidence="1" id="KW-0732">Signal</keyword>
<gene>
    <name evidence="2" type="ORF">RND71_011408</name>
</gene>
<evidence type="ECO:0000256" key="1">
    <source>
        <dbReference type="SAM" id="SignalP"/>
    </source>
</evidence>
<sequence>MGRDKYKTLLLLLLTIVLLKTVNVQEVEECNGTASIGECLADGDEFLMESQTTTKLIAARPVNTLSYKSLQGSSICNENSTLVASGAENVEQRSCGDFNRCKHYPNK</sequence>
<dbReference type="PANTHER" id="PTHR39112">
    <property type="entry name" value="PROTEIN RALF-LIKE 27-RELATED"/>
    <property type="match status" value="1"/>
</dbReference>
<reference evidence="2" key="1">
    <citation type="submission" date="2023-12" db="EMBL/GenBank/DDBJ databases">
        <title>Genome assembly of Anisodus tanguticus.</title>
        <authorList>
            <person name="Wang Y.-J."/>
        </authorList>
    </citation>
    <scope>NUCLEOTIDE SEQUENCE</scope>
    <source>
        <strain evidence="2">KB-2021</strain>
        <tissue evidence="2">Leaf</tissue>
    </source>
</reference>
<dbReference type="PANTHER" id="PTHR39112:SF1">
    <property type="entry name" value="PROTEIN RALF-LIKE 27"/>
    <property type="match status" value="1"/>
</dbReference>
<feature type="signal peptide" evidence="1">
    <location>
        <begin position="1"/>
        <end position="24"/>
    </location>
</feature>
<feature type="chain" id="PRO_5042008688" evidence="1">
    <location>
        <begin position="25"/>
        <end position="107"/>
    </location>
</feature>
<evidence type="ECO:0000313" key="2">
    <source>
        <dbReference type="EMBL" id="KAK4367616.1"/>
    </source>
</evidence>